<accession>A0ABT9J5D1</accession>
<name>A0ABT9J5D1_9BACL</name>
<keyword evidence="3" id="KW-1185">Reference proteome</keyword>
<evidence type="ECO:0000256" key="1">
    <source>
        <dbReference type="SAM" id="Phobius"/>
    </source>
</evidence>
<sequence>MKIKRLIIILISFHMMTQLAALILVKNNLLSINQAFTVLIYVGIIGGLYADFVIEEKEIEDEQEKGRDYTFYQYTKH</sequence>
<dbReference type="RefSeq" id="WP_305993520.1">
    <property type="nucleotide sequence ID" value="NZ_JAVAMP010000012.1"/>
</dbReference>
<gene>
    <name evidence="2" type="ORF">Q5Y73_19110</name>
</gene>
<comment type="caution">
    <text evidence="2">The sequence shown here is derived from an EMBL/GenBank/DDBJ whole genome shotgun (WGS) entry which is preliminary data.</text>
</comment>
<dbReference type="EMBL" id="JAVAMP010000012">
    <property type="protein sequence ID" value="MDP5276210.1"/>
    <property type="molecule type" value="Genomic_DNA"/>
</dbReference>
<keyword evidence="1" id="KW-0472">Membrane</keyword>
<evidence type="ECO:0000313" key="2">
    <source>
        <dbReference type="EMBL" id="MDP5276210.1"/>
    </source>
</evidence>
<proteinExistence type="predicted"/>
<feature type="transmembrane region" description="Helical" evidence="1">
    <location>
        <begin position="31"/>
        <end position="50"/>
    </location>
</feature>
<reference evidence="2 3" key="1">
    <citation type="submission" date="2023-08" db="EMBL/GenBank/DDBJ databases">
        <authorList>
            <person name="Park J.-S."/>
        </authorList>
    </citation>
    <scope>NUCLEOTIDE SEQUENCE [LARGE SCALE GENOMIC DNA]</scope>
    <source>
        <strain evidence="2 3">2205SS18-9</strain>
    </source>
</reference>
<dbReference type="Proteomes" id="UP001231941">
    <property type="component" value="Unassembled WGS sequence"/>
</dbReference>
<keyword evidence="1" id="KW-0812">Transmembrane</keyword>
<evidence type="ECO:0000313" key="3">
    <source>
        <dbReference type="Proteomes" id="UP001231941"/>
    </source>
</evidence>
<keyword evidence="1" id="KW-1133">Transmembrane helix</keyword>
<organism evidence="2 3">
    <name type="scientific">Chengkuizengella axinellae</name>
    <dbReference type="NCBI Taxonomy" id="3064388"/>
    <lineage>
        <taxon>Bacteria</taxon>
        <taxon>Bacillati</taxon>
        <taxon>Bacillota</taxon>
        <taxon>Bacilli</taxon>
        <taxon>Bacillales</taxon>
        <taxon>Paenibacillaceae</taxon>
        <taxon>Chengkuizengella</taxon>
    </lineage>
</organism>
<protein>
    <submittedName>
        <fullName evidence="2">Uncharacterized protein</fullName>
    </submittedName>
</protein>